<protein>
    <submittedName>
        <fullName evidence="1">Uncharacterized protein</fullName>
    </submittedName>
</protein>
<proteinExistence type="predicted"/>
<feature type="non-terminal residue" evidence="1">
    <location>
        <position position="2215"/>
    </location>
</feature>
<organism evidence="1 2">
    <name type="scientific">Candidatus Auribacter fodinae</name>
    <dbReference type="NCBI Taxonomy" id="2093366"/>
    <lineage>
        <taxon>Bacteria</taxon>
        <taxon>Pseudomonadati</taxon>
        <taxon>Candidatus Auribacterota</taxon>
        <taxon>Candidatus Auribacteria</taxon>
        <taxon>Candidatus Auribacterales</taxon>
        <taxon>Candidatus Auribacteraceae</taxon>
        <taxon>Candidatus Auribacter</taxon>
    </lineage>
</organism>
<sequence length="2215" mass="246230">MFCTKKFRNVIRVIALITLEAMLCNGIAYAGDLKISRFHGRVIEQHQGSNGKTIVHIKDAHCNYDAQSNICHLLNALYGQGYDFVALEGVEGTVQAPDITSFPDQEAIQDVTQYFVKKGFVSGAECFMLTGPAGSVKVFGVEDKNLYLKNYQALMRSLDVRHTAKGYCSSIDEILQKIKNSLFSGDLADVDSIYKDYLDGKISFYQFSNYLKKPIEKHDIDLWLYENYSLMLQANKLESSIDFELLSMERRQLIDKVVNMLPKEEANELLQWNLGYKLETIKPQEFHNYLLDKCKKLELSMEEYPAVQTYAEYLNIYEEINVPELFDETEEILQVIKSELYASEEQIEVDKYCKVVSVLQNFFDLKLSPKDLKYYVDHEQDFQTSKIMACIEKYANRFQFMYFIDSNVSLIDNSLPLIKDFYTLSKQRDVYLVENMVSEMELEGADNGVLITGGFHTDGMMKLLKEKGFSYYVVSPLIHESDDKKTYISMLMNEKSPFEKRIETMMDQASTLAVASRFGNPPLLDEAGAQSFKMQFKGLMVAFAVSKFAAAERELMTSREALESFTAIINNFFMQAWAEKHFPELARISISPSEGKGLDVSLVIGETPFVFASFSQKELDEIGSLFSANIQGQEIAIIDGSVYQQKIEALRQKADHIAAAILDRIQPNTQITEEQFANIIAQARQDAGFLAQYTLTESALDSISTEFLLSRMSNLGLVKYNDINSFTVTGTGRFALLVQQRAQTANYTIDIKNDLELRNLLSQDVINFLEYNGITNIDVENGVPAQLWFQLFQVVAVNGDLSQPVIADLKMYNIDVISSLGGNTLSIRLTEPPTPALAEKVRVLSQLYDQVDEAILSDASALVELPVVEAPTTARDMFSIPANPYFSVETDQRQSGRLVVQLNNQSFVGLIDVISVNFNEQDNVFEAVHNQGDRTRVYPNGAIEIIRLNGEVERYGDFEQAAQPRPPISQERIDVYNQTRAEVQDQFRSFFQQTVAPAISGLRQDVPFAYVEDAIPYEIEGRKLQDLFSLVTDTAQTGSLTQRVEALEAIKERIVGVDFSYTPQVVAIAYAMSQVNANLRVLDVPQEQAALKREMNILQFEIINAIAENIASPAETAPVVDARAAEKLAIVKDAFFGQMGALNVISFHILLSRYDIEADSLFEQYDAEFDVVVVKDEVMKIIAQVVQMDAGQAFNLKGVPVVTASTIEQARNGDKDAIFFIKHEHRHTDYHNQNGDTANFTVEQNILDELYAYFAAFLDVWGAESLGEVRNSRIGSGTWAQIVGATLVKDYLDGIYKDQLDDQAREVLRVKLTAATFILDSLFKKYGEVGAEYLKQVGQIDAILSIVERSSLDQLFAMYSTESTPPITVPDYDALRAQFIAFRDQKQAPVSPVQRGLSEARAAVASPTRAAVAQTQKFYNDTLQPALVSAINEVISSQNLPVMGNFMDVAKAFDVISAELQQRGLLPADGSIGIDLSQKELRMDGIIVYLNTPAIKLAVGKLEFTRDAQTGAVTVNAQSAEQIANAYYLPLSDYILGPIREGVESVGLDTVWSVSEFVRDARENPDLAYKMGDMRQEYLDFALAAGVELHLGDFIAGEKILDVSNELTLKQQGLFTFEDVQQNAGVDIVRLTPVAKVEGTTHYFTAVDRNGNEYTIRLFDSQIQEGSQMSELEMLRQLDGAWRSSADLAGQFILIDNAGIAVIRGALTPAQASQLDSLIAGMVGQPRAEVIQTPEVVQAPEVARPVQINMPSLTSPNLKSAELGGVPVSTGDLIDRIQKLLDEGVQHIIVNGSSLLNNASLYGIIDSLRSGSFNGRNVDVAVEVVIDRPAFDFLLGMKSDPAGFASWMKQGGAELLMKLARDEGRSTNEILALVGLIQQESLERMMERLEDPNDVFTKPFDSVYLNALESQVLQSLAQWLAENGQLIYRSPVKDQVVIKSGTSLNEKPLTAEQIAEIEYKGGTGIDALMQLQQDMRDVFRTSPPENISALLDLLGKITPADINELAAIIDAMVVQTPEVVQTSEVARPVQISMPSLTSPNLKSAELGGVPVSTGDLTDRIQKLLDEGVEHIIVNGSSLLNNASLYGIIDALRSGSFNGRNVDVAVEVVIDSRTFDFLLGMKSDPAGFASWMKQGGAELLIKLARDEGRSTNEILALVGLIQQESLERMMERLEDQNDVFTKTFDSVYLNALESQVLQGLAQWLAENGQLIYRSPV</sequence>
<evidence type="ECO:0000313" key="1">
    <source>
        <dbReference type="EMBL" id="RJP58252.1"/>
    </source>
</evidence>
<accession>A0A3A4QZS3</accession>
<name>A0A3A4QZS3_9BACT</name>
<evidence type="ECO:0000313" key="2">
    <source>
        <dbReference type="Proteomes" id="UP000266426"/>
    </source>
</evidence>
<dbReference type="EMBL" id="QZJZ01000069">
    <property type="protein sequence ID" value="RJP58252.1"/>
    <property type="molecule type" value="Genomic_DNA"/>
</dbReference>
<comment type="caution">
    <text evidence="1">The sequence shown here is derived from an EMBL/GenBank/DDBJ whole genome shotgun (WGS) entry which is preliminary data.</text>
</comment>
<reference evidence="1 2" key="1">
    <citation type="journal article" date="2017" name="ISME J.">
        <title>Energy and carbon metabolisms in a deep terrestrial subsurface fluid microbial community.</title>
        <authorList>
            <person name="Momper L."/>
            <person name="Jungbluth S.P."/>
            <person name="Lee M.D."/>
            <person name="Amend J.P."/>
        </authorList>
    </citation>
    <scope>NUCLEOTIDE SEQUENCE [LARGE SCALE GENOMIC DNA]</scope>
    <source>
        <strain evidence="1">SURF_26</strain>
    </source>
</reference>
<gene>
    <name evidence="1" type="ORF">C4541_08380</name>
</gene>
<dbReference type="Proteomes" id="UP000266426">
    <property type="component" value="Unassembled WGS sequence"/>
</dbReference>